<dbReference type="PANTHER" id="PTHR33744">
    <property type="entry name" value="CARBOHYDRATE DIACID REGULATOR"/>
    <property type="match status" value="1"/>
</dbReference>
<dbReference type="InterPro" id="IPR051448">
    <property type="entry name" value="CdaR-like_regulators"/>
</dbReference>
<keyword evidence="3" id="KW-1185">Reference proteome</keyword>
<sequence length="81" mass="9761">MVSSKKIGILNEYDKEHHAKLSLTLKVYFENNMSLTRTSNSLQIHRTTLIYRLDRIKNLVDADFDDPMQRFFLLWSYYLME</sequence>
<dbReference type="Pfam" id="PF13556">
    <property type="entry name" value="HTH_30"/>
    <property type="match status" value="1"/>
</dbReference>
<dbReference type="AlphaFoldDB" id="A0A7M2RJZ0"/>
<gene>
    <name evidence="2" type="ORF">INP51_05030</name>
</gene>
<dbReference type="InterPro" id="IPR042070">
    <property type="entry name" value="PucR_C-HTH_sf"/>
</dbReference>
<dbReference type="Proteomes" id="UP000593601">
    <property type="component" value="Chromosome"/>
</dbReference>
<evidence type="ECO:0000313" key="3">
    <source>
        <dbReference type="Proteomes" id="UP000593601"/>
    </source>
</evidence>
<protein>
    <submittedName>
        <fullName evidence="2">Helix-turn-helix domain-containing protein</fullName>
    </submittedName>
</protein>
<dbReference type="RefSeq" id="WP_193736634.1">
    <property type="nucleotide sequence ID" value="NZ_CP063304.1"/>
</dbReference>
<evidence type="ECO:0000313" key="2">
    <source>
        <dbReference type="EMBL" id="QOV20314.1"/>
    </source>
</evidence>
<dbReference type="PANTHER" id="PTHR33744:SF1">
    <property type="entry name" value="DNA-BINDING TRANSCRIPTIONAL ACTIVATOR ADER"/>
    <property type="match status" value="1"/>
</dbReference>
<name>A0A7M2RJZ0_9FIRM</name>
<dbReference type="Gene3D" id="1.10.10.2840">
    <property type="entry name" value="PucR C-terminal helix-turn-helix domain"/>
    <property type="match status" value="1"/>
</dbReference>
<accession>A0A7M2RJZ0</accession>
<reference evidence="2 3" key="1">
    <citation type="submission" date="2020-10" db="EMBL/GenBank/DDBJ databases">
        <title>Blautia liquoris sp.nov., isolated from the mud in a fermentation cellar used for the production of Chinese strong-flavoured liquor.</title>
        <authorList>
            <person name="Lu L."/>
        </authorList>
    </citation>
    <scope>NUCLEOTIDE SEQUENCE [LARGE SCALE GENOMIC DNA]</scope>
    <source>
        <strain evidence="2 3">LZLJ-3</strain>
    </source>
</reference>
<evidence type="ECO:0000259" key="1">
    <source>
        <dbReference type="Pfam" id="PF13556"/>
    </source>
</evidence>
<dbReference type="EMBL" id="CP063304">
    <property type="protein sequence ID" value="QOV20314.1"/>
    <property type="molecule type" value="Genomic_DNA"/>
</dbReference>
<dbReference type="InterPro" id="IPR025736">
    <property type="entry name" value="PucR_C-HTH_dom"/>
</dbReference>
<organism evidence="2 3">
    <name type="scientific">Blautia liquoris</name>
    <dbReference type="NCBI Taxonomy" id="2779518"/>
    <lineage>
        <taxon>Bacteria</taxon>
        <taxon>Bacillati</taxon>
        <taxon>Bacillota</taxon>
        <taxon>Clostridia</taxon>
        <taxon>Lachnospirales</taxon>
        <taxon>Lachnospiraceae</taxon>
        <taxon>Blautia</taxon>
    </lineage>
</organism>
<proteinExistence type="predicted"/>
<dbReference type="KEGG" id="bliq:INP51_05030"/>
<feature type="domain" description="PucR C-terminal helix-turn-helix" evidence="1">
    <location>
        <begin position="24"/>
        <end position="75"/>
    </location>
</feature>